<gene>
    <name evidence="2" type="ORF">AQUSIP_13260</name>
</gene>
<dbReference type="Gene3D" id="1.10.10.10">
    <property type="entry name" value="Winged helix-like DNA-binding domain superfamily/Winged helix DNA-binding domain"/>
    <property type="match status" value="1"/>
</dbReference>
<dbReference type="Proteomes" id="UP000324194">
    <property type="component" value="Chromosome 1"/>
</dbReference>
<dbReference type="RefSeq" id="WP_148339278.1">
    <property type="nucleotide sequence ID" value="NZ_LR699119.1"/>
</dbReference>
<proteinExistence type="predicted"/>
<dbReference type="InterPro" id="IPR053812">
    <property type="entry name" value="HTH_Sigma70_ECF-like"/>
</dbReference>
<dbReference type="EMBL" id="LR699119">
    <property type="protein sequence ID" value="VVC76025.1"/>
    <property type="molecule type" value="Genomic_DNA"/>
</dbReference>
<evidence type="ECO:0000313" key="3">
    <source>
        <dbReference type="Proteomes" id="UP000324194"/>
    </source>
</evidence>
<dbReference type="AlphaFoldDB" id="A0A5E4PHF1"/>
<dbReference type="OrthoDB" id="127805at2"/>
<keyword evidence="3" id="KW-1185">Reference proteome</keyword>
<feature type="domain" description="RNA polymerase sigma-70 ECF-like HTH" evidence="1">
    <location>
        <begin position="60"/>
        <end position="118"/>
    </location>
</feature>
<reference evidence="2 3" key="1">
    <citation type="submission" date="2019-08" db="EMBL/GenBank/DDBJ databases">
        <authorList>
            <person name="Guy L."/>
        </authorList>
    </citation>
    <scope>NUCLEOTIDE SEQUENCE [LARGE SCALE GENOMIC DNA]</scope>
    <source>
        <strain evidence="2 3">SGT-108</strain>
    </source>
</reference>
<organism evidence="2 3">
    <name type="scientific">Aquicella siphonis</name>
    <dbReference type="NCBI Taxonomy" id="254247"/>
    <lineage>
        <taxon>Bacteria</taxon>
        <taxon>Pseudomonadati</taxon>
        <taxon>Pseudomonadota</taxon>
        <taxon>Gammaproteobacteria</taxon>
        <taxon>Legionellales</taxon>
        <taxon>Coxiellaceae</taxon>
        <taxon>Aquicella</taxon>
    </lineage>
</organism>
<name>A0A5E4PHF1_9COXI</name>
<dbReference type="SUPFAM" id="SSF88659">
    <property type="entry name" value="Sigma3 and sigma4 domains of RNA polymerase sigma factors"/>
    <property type="match status" value="1"/>
</dbReference>
<sequence>MSLDIILQDRLKNWSHWEYCFTRGEFGYPSKSTIADFGTGNLLVRYSKPPFPLNNMLAQEMATWINIMGSEHPEYKEALKAFYLTRYSIRELAKLSEISPRMFKQRLHDARTWLKGRLSVNIEVNL</sequence>
<dbReference type="KEGG" id="asip:AQUSIP_13260"/>
<protein>
    <recommendedName>
        <fullName evidence="1">RNA polymerase sigma-70 ECF-like HTH domain-containing protein</fullName>
    </recommendedName>
</protein>
<dbReference type="Pfam" id="PF07638">
    <property type="entry name" value="Sigma70_ECF"/>
    <property type="match status" value="1"/>
</dbReference>
<evidence type="ECO:0000259" key="1">
    <source>
        <dbReference type="Pfam" id="PF07638"/>
    </source>
</evidence>
<evidence type="ECO:0000313" key="2">
    <source>
        <dbReference type="EMBL" id="VVC76025.1"/>
    </source>
</evidence>
<dbReference type="InterPro" id="IPR036388">
    <property type="entry name" value="WH-like_DNA-bd_sf"/>
</dbReference>
<accession>A0A5E4PHF1</accession>
<dbReference type="InterPro" id="IPR013324">
    <property type="entry name" value="RNA_pol_sigma_r3/r4-like"/>
</dbReference>